<dbReference type="Pfam" id="PF14534">
    <property type="entry name" value="DUF4440"/>
    <property type="match status" value="1"/>
</dbReference>
<dbReference type="Gene3D" id="3.10.450.50">
    <property type="match status" value="1"/>
</dbReference>
<accession>A0ABV2ST12</accession>
<reference evidence="2 3" key="1">
    <citation type="submission" date="2024-07" db="EMBL/GenBank/DDBJ databases">
        <title>The genome sequence of type strain Sediminicola arcticus GDMCC 1.2805.</title>
        <authorList>
            <person name="Liu Y."/>
        </authorList>
    </citation>
    <scope>NUCLEOTIDE SEQUENCE [LARGE SCALE GENOMIC DNA]</scope>
    <source>
        <strain evidence="2 3">GDMCC 1.2805</strain>
    </source>
</reference>
<dbReference type="Proteomes" id="UP001549799">
    <property type="component" value="Unassembled WGS sequence"/>
</dbReference>
<sequence length="176" mass="20479">MKLSKLILTIAIGLFLLVTLESCNEKNTESKQTETVLPKISKEKFENEAWEMEKKYWAYAQKDDTVAYKKLWHNDFIGRPGNGDEFVNKSMVSNWIPELHSDPNIKFSYKLYRKVTNAIDDVVIVYYDVDTILTDKENNIVEKYSSAMLHTWRKYDDGWVILGGTSADKNQNIPKE</sequence>
<evidence type="ECO:0000313" key="3">
    <source>
        <dbReference type="Proteomes" id="UP001549799"/>
    </source>
</evidence>
<keyword evidence="3" id="KW-1185">Reference proteome</keyword>
<dbReference type="InterPro" id="IPR032710">
    <property type="entry name" value="NTF2-like_dom_sf"/>
</dbReference>
<name>A0ABV2ST12_9FLAO</name>
<feature type="domain" description="DUF4440" evidence="1">
    <location>
        <begin position="51"/>
        <end position="161"/>
    </location>
</feature>
<dbReference type="RefSeq" id="WP_354614671.1">
    <property type="nucleotide sequence ID" value="NZ_JBEXAE010000002.1"/>
</dbReference>
<dbReference type="SUPFAM" id="SSF54427">
    <property type="entry name" value="NTF2-like"/>
    <property type="match status" value="1"/>
</dbReference>
<dbReference type="InterPro" id="IPR027843">
    <property type="entry name" value="DUF4440"/>
</dbReference>
<evidence type="ECO:0000313" key="2">
    <source>
        <dbReference type="EMBL" id="MET6990281.1"/>
    </source>
</evidence>
<protein>
    <submittedName>
        <fullName evidence="2">Nuclear transport factor 2 family protein</fullName>
    </submittedName>
</protein>
<comment type="caution">
    <text evidence="2">The sequence shown here is derived from an EMBL/GenBank/DDBJ whole genome shotgun (WGS) entry which is preliminary data.</text>
</comment>
<gene>
    <name evidence="2" type="ORF">ABXZ36_06440</name>
</gene>
<proteinExistence type="predicted"/>
<organism evidence="2 3">
    <name type="scientific">Sediminicola arcticus</name>
    <dbReference type="NCBI Taxonomy" id="1574308"/>
    <lineage>
        <taxon>Bacteria</taxon>
        <taxon>Pseudomonadati</taxon>
        <taxon>Bacteroidota</taxon>
        <taxon>Flavobacteriia</taxon>
        <taxon>Flavobacteriales</taxon>
        <taxon>Flavobacteriaceae</taxon>
        <taxon>Sediminicola</taxon>
    </lineage>
</organism>
<evidence type="ECO:0000259" key="1">
    <source>
        <dbReference type="Pfam" id="PF14534"/>
    </source>
</evidence>
<dbReference type="EMBL" id="JBEXAE010000002">
    <property type="protein sequence ID" value="MET6990281.1"/>
    <property type="molecule type" value="Genomic_DNA"/>
</dbReference>